<gene>
    <name evidence="2" type="ORF">MATL_G00168380</name>
</gene>
<protein>
    <recommendedName>
        <fullName evidence="4">snRNA-activating protein complex subunit 2</fullName>
    </recommendedName>
</protein>
<reference evidence="2" key="1">
    <citation type="submission" date="2021-01" db="EMBL/GenBank/DDBJ databases">
        <authorList>
            <person name="Zahm M."/>
            <person name="Roques C."/>
            <person name="Cabau C."/>
            <person name="Klopp C."/>
            <person name="Donnadieu C."/>
            <person name="Jouanno E."/>
            <person name="Lampietro C."/>
            <person name="Louis A."/>
            <person name="Herpin A."/>
            <person name="Echchiki A."/>
            <person name="Berthelot C."/>
            <person name="Parey E."/>
            <person name="Roest-Crollius H."/>
            <person name="Braasch I."/>
            <person name="Postlethwait J."/>
            <person name="Bobe J."/>
            <person name="Montfort J."/>
            <person name="Bouchez O."/>
            <person name="Begum T."/>
            <person name="Mejri S."/>
            <person name="Adams A."/>
            <person name="Chen W.-J."/>
            <person name="Guiguen Y."/>
        </authorList>
    </citation>
    <scope>NUCLEOTIDE SEQUENCE</scope>
    <source>
        <strain evidence="2">YG-15Mar2019-1</strain>
        <tissue evidence="2">Brain</tissue>
    </source>
</reference>
<dbReference type="EMBL" id="JAFDVH010000014">
    <property type="protein sequence ID" value="KAG7464691.1"/>
    <property type="molecule type" value="Genomic_DNA"/>
</dbReference>
<name>A0A9D3PND5_MEGAT</name>
<evidence type="ECO:0008006" key="4">
    <source>
        <dbReference type="Google" id="ProtNLM"/>
    </source>
</evidence>
<keyword evidence="3" id="KW-1185">Reference proteome</keyword>
<evidence type="ECO:0000313" key="3">
    <source>
        <dbReference type="Proteomes" id="UP001046870"/>
    </source>
</evidence>
<evidence type="ECO:0000313" key="2">
    <source>
        <dbReference type="EMBL" id="KAG7464691.1"/>
    </source>
</evidence>
<dbReference type="AlphaFoldDB" id="A0A9D3PND5"/>
<dbReference type="InterPro" id="IPR021281">
    <property type="entry name" value="SNAPC2"/>
</dbReference>
<evidence type="ECO:0000256" key="1">
    <source>
        <dbReference type="SAM" id="MobiDB-lite"/>
    </source>
</evidence>
<dbReference type="Proteomes" id="UP001046870">
    <property type="component" value="Chromosome 14"/>
</dbReference>
<dbReference type="Pfam" id="PF11035">
    <property type="entry name" value="SNAPC2"/>
    <property type="match status" value="1"/>
</dbReference>
<feature type="compositionally biased region" description="Polar residues" evidence="1">
    <location>
        <begin position="425"/>
        <end position="434"/>
    </location>
</feature>
<feature type="compositionally biased region" description="Pro residues" evidence="1">
    <location>
        <begin position="164"/>
        <end position="174"/>
    </location>
</feature>
<feature type="region of interest" description="Disordered" evidence="1">
    <location>
        <begin position="388"/>
        <end position="443"/>
    </location>
</feature>
<feature type="compositionally biased region" description="Polar residues" evidence="1">
    <location>
        <begin position="227"/>
        <end position="238"/>
    </location>
</feature>
<feature type="region of interest" description="Disordered" evidence="1">
    <location>
        <begin position="460"/>
        <end position="570"/>
    </location>
</feature>
<organism evidence="2 3">
    <name type="scientific">Megalops atlanticus</name>
    <name type="common">Tarpon</name>
    <name type="synonym">Clupea gigantea</name>
    <dbReference type="NCBI Taxonomy" id="7932"/>
    <lineage>
        <taxon>Eukaryota</taxon>
        <taxon>Metazoa</taxon>
        <taxon>Chordata</taxon>
        <taxon>Craniata</taxon>
        <taxon>Vertebrata</taxon>
        <taxon>Euteleostomi</taxon>
        <taxon>Actinopterygii</taxon>
        <taxon>Neopterygii</taxon>
        <taxon>Teleostei</taxon>
        <taxon>Elopiformes</taxon>
        <taxon>Megalopidae</taxon>
        <taxon>Megalops</taxon>
    </lineage>
</organism>
<feature type="compositionally biased region" description="Low complexity" evidence="1">
    <location>
        <begin position="273"/>
        <end position="290"/>
    </location>
</feature>
<feature type="compositionally biased region" description="Low complexity" evidence="1">
    <location>
        <begin position="246"/>
        <end position="265"/>
    </location>
</feature>
<dbReference type="GO" id="GO:0016251">
    <property type="term" value="F:RNA polymerase II general transcription initiation factor activity"/>
    <property type="evidence" value="ECO:0007669"/>
    <property type="project" value="InterPro"/>
</dbReference>
<dbReference type="GO" id="GO:0016604">
    <property type="term" value="C:nuclear body"/>
    <property type="evidence" value="ECO:0007669"/>
    <property type="project" value="TreeGrafter"/>
</dbReference>
<dbReference type="GO" id="GO:0009301">
    <property type="term" value="P:snRNA transcription"/>
    <property type="evidence" value="ECO:0007669"/>
    <property type="project" value="InterPro"/>
</dbReference>
<sequence length="599" mass="63724">MKPPARKRNAPQRFICKQAEQRQHARAREYWCTWKSSERRRLLIELRRQRHRTELDMVALQAKLPKRSVEEIDRLVQFLKGKVAKRVSSHLYRRRQEEERAKVPIELWSEMAQRMAGSLVGAISSAFSQMLVIAATEPRSLLNSDPPRPLEACQDLSPDQRTVPPRPMLRPPVETPSQCGTRIRRTSTQHPSSQAPKAQDPSQGPKGRPQRSTWAAAGSGVVPSACDSLSPSTGSADTATAPPQDPSEGGSASAGAADPPLLAPSCAQENPNQQGAASTQSSPSTQQAGGSDIGGPAQGAEQSSSSTSQGPASAQQTYQRPLKQKDFVVDFENIYHFLNAVNKQGKRPPLTAMESAVILDLLLSLPEEIPRLHCEELQEHMWEMHDRLTTPVPKPCPPESSGQEGHPQPGQVSGDAPSGPRTQDGEISSQNGGDASQPAASVASHSAGRAVCVDLTEGRASCSSEKAPTNQESNGATGRVDGGTPEGQKRGGMECTSQSEASSATAAASRQPGAGSQPASSDQPGAQNPAVQTAATSSAASQSAPHTAQQSTSQPHSANPPAPSTVKEKADWAKAGVYPLNPFMIPMKLLVRKPQPPEG</sequence>
<dbReference type="PANTHER" id="PTHR15132">
    <property type="entry name" value="SNRNA-ACTIVATING PROTEIN COMPLEX SUBUNIT 2"/>
    <property type="match status" value="1"/>
</dbReference>
<feature type="compositionally biased region" description="Polar residues" evidence="1">
    <location>
        <begin position="517"/>
        <end position="531"/>
    </location>
</feature>
<dbReference type="OrthoDB" id="5990578at2759"/>
<feature type="compositionally biased region" description="Low complexity" evidence="1">
    <location>
        <begin position="497"/>
        <end position="509"/>
    </location>
</feature>
<feature type="region of interest" description="Disordered" evidence="1">
    <location>
        <begin position="140"/>
        <end position="319"/>
    </location>
</feature>
<proteinExistence type="predicted"/>
<feature type="compositionally biased region" description="Low complexity" evidence="1">
    <location>
        <begin position="298"/>
        <end position="317"/>
    </location>
</feature>
<accession>A0A9D3PND5</accession>
<feature type="compositionally biased region" description="Polar residues" evidence="1">
    <location>
        <begin position="461"/>
        <end position="476"/>
    </location>
</feature>
<feature type="compositionally biased region" description="Low complexity" evidence="1">
    <location>
        <begin position="532"/>
        <end position="554"/>
    </location>
</feature>
<feature type="compositionally biased region" description="Polar residues" evidence="1">
    <location>
        <begin position="188"/>
        <end position="202"/>
    </location>
</feature>
<comment type="caution">
    <text evidence="2">The sequence shown here is derived from an EMBL/GenBank/DDBJ whole genome shotgun (WGS) entry which is preliminary data.</text>
</comment>
<dbReference type="PANTHER" id="PTHR15132:SF1">
    <property type="entry name" value="SNRNA-ACTIVATING PROTEIN COMPLEX SUBUNIT 2"/>
    <property type="match status" value="1"/>
</dbReference>